<dbReference type="Proteomes" id="UP000789901">
    <property type="component" value="Unassembled WGS sequence"/>
</dbReference>
<gene>
    <name evidence="1" type="ORF">GMARGA_LOCUS5646</name>
</gene>
<name>A0ABN7UE70_GIGMA</name>
<protein>
    <submittedName>
        <fullName evidence="1">13042_t:CDS:1</fullName>
    </submittedName>
</protein>
<proteinExistence type="predicted"/>
<comment type="caution">
    <text evidence="1">The sequence shown here is derived from an EMBL/GenBank/DDBJ whole genome shotgun (WGS) entry which is preliminary data.</text>
</comment>
<sequence length="495" mass="57874">MILWRRLARAKRLKRRIESLVYSFYLGEILETVAKRERVMCNKLLTRYFISVSIRTFYLFEKLGVKQIYRTSTMNLTMISKLWSKEFQNLVKLTNSIKGKLVNLPNLPPETIAENDDYELGQPNSVQFKGIEDKLVNANLPQETIMKKDDHFLVPFNSVQLKGLSQHKFIIDQENLKKLVPFMHSPIKITIKFMNSKHNIHGYYEIACEALGRDISKKKHVKTPKKPKNITLILKNFNNARKLKNIFNTYVYAFYLGETLLNPVEGKSYRFEDKKCRGGKNEKYIYVKGLSRHYYDFSIRVYDLFQKVEQIQKADLTNLTLTTIAKMNSGEFRELVKDNDNDDIESQDNDDAAEELLDDNGAEDELPQDNDDVTVELLDESLQNSDTMQQITLYQNNDHSHITTSHSQDITQQFDINNTSQFYLSDDYSDYSLINTQPQIEIECVVVDNNYLFIPSNNLQTYTTISQQTQVIADSNTFQREIVPYNNQHFREQTR</sequence>
<reference evidence="1 2" key="1">
    <citation type="submission" date="2021-06" db="EMBL/GenBank/DDBJ databases">
        <authorList>
            <person name="Kallberg Y."/>
            <person name="Tangrot J."/>
            <person name="Rosling A."/>
        </authorList>
    </citation>
    <scope>NUCLEOTIDE SEQUENCE [LARGE SCALE GENOMIC DNA]</scope>
    <source>
        <strain evidence="1 2">120-4 pot B 10/14</strain>
    </source>
</reference>
<accession>A0ABN7UE70</accession>
<keyword evidence="2" id="KW-1185">Reference proteome</keyword>
<dbReference type="EMBL" id="CAJVQB010002434">
    <property type="protein sequence ID" value="CAG8574462.1"/>
    <property type="molecule type" value="Genomic_DNA"/>
</dbReference>
<organism evidence="1 2">
    <name type="scientific">Gigaspora margarita</name>
    <dbReference type="NCBI Taxonomy" id="4874"/>
    <lineage>
        <taxon>Eukaryota</taxon>
        <taxon>Fungi</taxon>
        <taxon>Fungi incertae sedis</taxon>
        <taxon>Mucoromycota</taxon>
        <taxon>Glomeromycotina</taxon>
        <taxon>Glomeromycetes</taxon>
        <taxon>Diversisporales</taxon>
        <taxon>Gigasporaceae</taxon>
        <taxon>Gigaspora</taxon>
    </lineage>
</organism>
<evidence type="ECO:0000313" key="1">
    <source>
        <dbReference type="EMBL" id="CAG8574462.1"/>
    </source>
</evidence>
<evidence type="ECO:0000313" key="2">
    <source>
        <dbReference type="Proteomes" id="UP000789901"/>
    </source>
</evidence>